<gene>
    <name evidence="1" type="ORF">EB03_01335</name>
</gene>
<name>A0A366UGZ2_ENTHR</name>
<dbReference type="Proteomes" id="UP000253498">
    <property type="component" value="Unassembled WGS sequence"/>
</dbReference>
<accession>A0A366UGZ2</accession>
<dbReference type="EMBL" id="LESJ01000005">
    <property type="protein sequence ID" value="RBT68211.1"/>
    <property type="molecule type" value="Genomic_DNA"/>
</dbReference>
<comment type="caution">
    <text evidence="1">The sequence shown here is derived from an EMBL/GenBank/DDBJ whole genome shotgun (WGS) entry which is preliminary data.</text>
</comment>
<dbReference type="GeneID" id="75697614"/>
<organism evidence="1 2">
    <name type="scientific">Enterococcus hirae</name>
    <dbReference type="NCBI Taxonomy" id="1354"/>
    <lineage>
        <taxon>Bacteria</taxon>
        <taxon>Bacillati</taxon>
        <taxon>Bacillota</taxon>
        <taxon>Bacilli</taxon>
        <taxon>Lactobacillales</taxon>
        <taxon>Enterococcaceae</taxon>
        <taxon>Enterococcus</taxon>
    </lineage>
</organism>
<reference evidence="1 2" key="1">
    <citation type="submission" date="2015-06" db="EMBL/GenBank/DDBJ databases">
        <title>The Genome Sequence of Enterococcus hirae 88EA1.</title>
        <authorList>
            <consortium name="The Broad Institute Genomics Platform"/>
            <consortium name="The Broad Institute Genome Sequencing Center for Infectious Disease"/>
            <person name="Earl A.M."/>
            <person name="Van Tyne D."/>
            <person name="Lebreton F."/>
            <person name="Saavedra J.T."/>
            <person name="Gilmore M.S."/>
            <person name="Manson McGuire A."/>
            <person name="Clock S."/>
            <person name="Crupain M."/>
            <person name="Rangan U."/>
            <person name="Young S."/>
            <person name="Abouelleil A."/>
            <person name="Cao P."/>
            <person name="Chapman S.B."/>
            <person name="Griggs A."/>
            <person name="Priest M."/>
            <person name="Shea T."/>
            <person name="Wortman J."/>
            <person name="Nusbaum C."/>
            <person name="Birren B."/>
        </authorList>
    </citation>
    <scope>NUCLEOTIDE SEQUENCE [LARGE SCALE GENOMIC DNA]</scope>
    <source>
        <strain evidence="1 2">88EA1</strain>
    </source>
</reference>
<proteinExistence type="predicted"/>
<protein>
    <submittedName>
        <fullName evidence="1">Uncharacterized protein</fullName>
    </submittedName>
</protein>
<evidence type="ECO:0000313" key="1">
    <source>
        <dbReference type="EMBL" id="RBT68211.1"/>
    </source>
</evidence>
<dbReference type="AlphaFoldDB" id="A0A366UGZ2"/>
<evidence type="ECO:0000313" key="2">
    <source>
        <dbReference type="Proteomes" id="UP000253498"/>
    </source>
</evidence>
<sequence>MHIFMIFSLLTLTAVTIFVASRLNEPEVQPVKIRSKDQEK</sequence>
<dbReference type="RefSeq" id="WP_010718502.1">
    <property type="nucleotide sequence ID" value="NZ_CAKMAQ010000005.1"/>
</dbReference>